<evidence type="ECO:0000313" key="2">
    <source>
        <dbReference type="EMBL" id="KAF2714786.1"/>
    </source>
</evidence>
<proteinExistence type="predicted"/>
<dbReference type="AlphaFoldDB" id="A0A6G1KPG0"/>
<feature type="region of interest" description="Disordered" evidence="1">
    <location>
        <begin position="1"/>
        <end position="60"/>
    </location>
</feature>
<evidence type="ECO:0000256" key="1">
    <source>
        <dbReference type="SAM" id="MobiDB-lite"/>
    </source>
</evidence>
<dbReference type="Proteomes" id="UP000799428">
    <property type="component" value="Unassembled WGS sequence"/>
</dbReference>
<accession>A0A6G1KPG0</accession>
<dbReference type="EMBL" id="MU005764">
    <property type="protein sequence ID" value="KAF2714786.1"/>
    <property type="molecule type" value="Genomic_DNA"/>
</dbReference>
<reference evidence="2" key="1">
    <citation type="journal article" date="2020" name="Stud. Mycol.">
        <title>101 Dothideomycetes genomes: a test case for predicting lifestyles and emergence of pathogens.</title>
        <authorList>
            <person name="Haridas S."/>
            <person name="Albert R."/>
            <person name="Binder M."/>
            <person name="Bloem J."/>
            <person name="Labutti K."/>
            <person name="Salamov A."/>
            <person name="Andreopoulos B."/>
            <person name="Baker S."/>
            <person name="Barry K."/>
            <person name="Bills G."/>
            <person name="Bluhm B."/>
            <person name="Cannon C."/>
            <person name="Castanera R."/>
            <person name="Culley D."/>
            <person name="Daum C."/>
            <person name="Ezra D."/>
            <person name="Gonzalez J."/>
            <person name="Henrissat B."/>
            <person name="Kuo A."/>
            <person name="Liang C."/>
            <person name="Lipzen A."/>
            <person name="Lutzoni F."/>
            <person name="Magnuson J."/>
            <person name="Mondo S."/>
            <person name="Nolan M."/>
            <person name="Ohm R."/>
            <person name="Pangilinan J."/>
            <person name="Park H.-J."/>
            <person name="Ramirez L."/>
            <person name="Alfaro M."/>
            <person name="Sun H."/>
            <person name="Tritt A."/>
            <person name="Yoshinaga Y."/>
            <person name="Zwiers L.-H."/>
            <person name="Turgeon B."/>
            <person name="Goodwin S."/>
            <person name="Spatafora J."/>
            <person name="Crous P."/>
            <person name="Grigoriev I."/>
        </authorList>
    </citation>
    <scope>NUCLEOTIDE SEQUENCE</scope>
    <source>
        <strain evidence="2">CBS 279.74</strain>
    </source>
</reference>
<gene>
    <name evidence="2" type="ORF">K504DRAFT_445731</name>
</gene>
<feature type="compositionally biased region" description="Low complexity" evidence="1">
    <location>
        <begin position="1"/>
        <end position="32"/>
    </location>
</feature>
<keyword evidence="3" id="KW-1185">Reference proteome</keyword>
<organism evidence="2 3">
    <name type="scientific">Pleomassaria siparia CBS 279.74</name>
    <dbReference type="NCBI Taxonomy" id="1314801"/>
    <lineage>
        <taxon>Eukaryota</taxon>
        <taxon>Fungi</taxon>
        <taxon>Dikarya</taxon>
        <taxon>Ascomycota</taxon>
        <taxon>Pezizomycotina</taxon>
        <taxon>Dothideomycetes</taxon>
        <taxon>Pleosporomycetidae</taxon>
        <taxon>Pleosporales</taxon>
        <taxon>Pleomassariaceae</taxon>
        <taxon>Pleomassaria</taxon>
    </lineage>
</organism>
<sequence length="299" mass="32748">MASNSNSTSNPGSPTSIHHSPSSNRQSRTSRSSSRHRASLVVPASPPNTESPRTPCPRDGDAFSYNATHLSAWFMSQDVWDHLTPQLQAALASMQHSGAAVLTGYERLEQHTETRDKPDHKTEDDEFMVQLDNSVPNIPLKLRTTSNASSMLSAAAPSVFTASSNSTSGTTTPALASSQTLSPVSPICLTPADAKFPCKRDRSRERSFSTPLEPHNAYYATELSHLRTESIPRLRHATRKIDKEWYEAKRLGSVSIGDVVQFEEWWAMQKATIRNLDEKCLRLSAAIGIAATGMGWTAP</sequence>
<dbReference type="OrthoDB" id="3898724at2759"/>
<name>A0A6G1KPG0_9PLEO</name>
<evidence type="ECO:0000313" key="3">
    <source>
        <dbReference type="Proteomes" id="UP000799428"/>
    </source>
</evidence>
<protein>
    <submittedName>
        <fullName evidence="2">Uncharacterized protein</fullName>
    </submittedName>
</protein>